<dbReference type="PANTHER" id="PTHR21666">
    <property type="entry name" value="PEPTIDASE-RELATED"/>
    <property type="match status" value="1"/>
</dbReference>
<dbReference type="Gene3D" id="2.70.70.10">
    <property type="entry name" value="Glucose Permease (Domain IIA)"/>
    <property type="match status" value="1"/>
</dbReference>
<organism evidence="2 3">
    <name type="scientific">Aureimonas ureilytica</name>
    <dbReference type="NCBI Taxonomy" id="401562"/>
    <lineage>
        <taxon>Bacteria</taxon>
        <taxon>Pseudomonadati</taxon>
        <taxon>Pseudomonadota</taxon>
        <taxon>Alphaproteobacteria</taxon>
        <taxon>Hyphomicrobiales</taxon>
        <taxon>Aurantimonadaceae</taxon>
        <taxon>Aureimonas</taxon>
    </lineage>
</organism>
<name>A0A175R9X2_9HYPH</name>
<dbReference type="AlphaFoldDB" id="A0A175R9X2"/>
<dbReference type="InterPro" id="IPR011055">
    <property type="entry name" value="Dup_hybrid_motif"/>
</dbReference>
<dbReference type="PANTHER" id="PTHR21666:SF270">
    <property type="entry name" value="MUREIN HYDROLASE ACTIVATOR ENVC"/>
    <property type="match status" value="1"/>
</dbReference>
<reference evidence="2 3" key="1">
    <citation type="journal article" date="2016" name="Front. Microbiol.">
        <title>Genomic Resource of Rice Seed Associated Bacteria.</title>
        <authorList>
            <person name="Midha S."/>
            <person name="Bansal K."/>
            <person name="Sharma S."/>
            <person name="Kumar N."/>
            <person name="Patil P.P."/>
            <person name="Chaudhry V."/>
            <person name="Patil P.B."/>
        </authorList>
    </citation>
    <scope>NUCLEOTIDE SEQUENCE [LARGE SCALE GENOMIC DNA]</scope>
    <source>
        <strain evidence="2 3">NS226</strain>
    </source>
</reference>
<proteinExistence type="predicted"/>
<dbReference type="CDD" id="cd12797">
    <property type="entry name" value="M23_peptidase"/>
    <property type="match status" value="1"/>
</dbReference>
<dbReference type="Pfam" id="PF01551">
    <property type="entry name" value="Peptidase_M23"/>
    <property type="match status" value="1"/>
</dbReference>
<dbReference type="EMBL" id="LDPZ01000023">
    <property type="protein sequence ID" value="KTQ95368.1"/>
    <property type="molecule type" value="Genomic_DNA"/>
</dbReference>
<dbReference type="SUPFAM" id="SSF51261">
    <property type="entry name" value="Duplicated hybrid motif"/>
    <property type="match status" value="1"/>
</dbReference>
<dbReference type="GO" id="GO:0004222">
    <property type="term" value="F:metalloendopeptidase activity"/>
    <property type="evidence" value="ECO:0007669"/>
    <property type="project" value="TreeGrafter"/>
</dbReference>
<accession>A0A175R9X2</accession>
<comment type="caution">
    <text evidence="2">The sequence shown here is derived from an EMBL/GenBank/DDBJ whole genome shotgun (WGS) entry which is preliminary data.</text>
</comment>
<evidence type="ECO:0000313" key="3">
    <source>
        <dbReference type="Proteomes" id="UP000078272"/>
    </source>
</evidence>
<evidence type="ECO:0000259" key="1">
    <source>
        <dbReference type="Pfam" id="PF01551"/>
    </source>
</evidence>
<dbReference type="STRING" id="401562.NS365_16325"/>
<protein>
    <recommendedName>
        <fullName evidence="1">M23ase beta-sheet core domain-containing protein</fullName>
    </recommendedName>
</protein>
<gene>
    <name evidence="2" type="ORF">NS226_11900</name>
</gene>
<dbReference type="Proteomes" id="UP000078272">
    <property type="component" value="Unassembled WGS sequence"/>
</dbReference>
<dbReference type="PATRIC" id="fig|401562.3.peg.1918"/>
<dbReference type="InterPro" id="IPR050570">
    <property type="entry name" value="Cell_wall_metabolism_enzyme"/>
</dbReference>
<feature type="domain" description="M23ase beta-sheet core" evidence="1">
    <location>
        <begin position="55"/>
        <end position="173"/>
    </location>
</feature>
<dbReference type="InterPro" id="IPR016047">
    <property type="entry name" value="M23ase_b-sheet_dom"/>
</dbReference>
<evidence type="ECO:0000313" key="2">
    <source>
        <dbReference type="EMBL" id="KTQ95368.1"/>
    </source>
</evidence>
<sequence length="320" mass="33839">MTLSAPPAKADDTRRLQLPVACAIGQDCFVQQLPDMDPGPGASDPFCGTAAYDGHDGIDIRVLSMRDIERGVPVVAALGGTVRGGRDGMPDRLANTKDLRDAVQSVECGNGVVIDHGQGLETQYCHMRRGSVRVKPGQRVEAGQTLGEIGSSGLAEFPHVHLSVRRNGAKIDPISGRAVGGGCLADDTERATLFTPEAAELLARPTTQLLAMGLAGEVLDYETLASDGPPSTAGANAPMTVGWGWFANLHGGDRVRFQLTDPAGTKVLDTLTEPLDRNKAVYSGLAGLRRPPTPGTWVLDVAVERGGAQLLHRTQRIEIR</sequence>